<feature type="transmembrane region" description="Helical" evidence="2">
    <location>
        <begin position="165"/>
        <end position="184"/>
    </location>
</feature>
<dbReference type="Proteomes" id="UP000289437">
    <property type="component" value="Unassembled WGS sequence"/>
</dbReference>
<keyword evidence="2" id="KW-0472">Membrane</keyword>
<feature type="transmembrane region" description="Helical" evidence="2">
    <location>
        <begin position="39"/>
        <end position="55"/>
    </location>
</feature>
<protein>
    <recommendedName>
        <fullName evidence="5">Glycosyltransferase RgtA/B/C/D-like domain-containing protein</fullName>
    </recommendedName>
</protein>
<evidence type="ECO:0000313" key="3">
    <source>
        <dbReference type="EMBL" id="RXH58922.1"/>
    </source>
</evidence>
<feature type="compositionally biased region" description="Basic and acidic residues" evidence="1">
    <location>
        <begin position="1"/>
        <end position="16"/>
    </location>
</feature>
<proteinExistence type="predicted"/>
<dbReference type="RefSeq" id="WP_128912832.1">
    <property type="nucleotide sequence ID" value="NZ_RDSM01000001.1"/>
</dbReference>
<feature type="transmembrane region" description="Helical" evidence="2">
    <location>
        <begin position="353"/>
        <end position="373"/>
    </location>
</feature>
<dbReference type="OrthoDB" id="120638at2"/>
<organism evidence="3 4">
    <name type="scientific">Granulicella sibirica</name>
    <dbReference type="NCBI Taxonomy" id="2479048"/>
    <lineage>
        <taxon>Bacteria</taxon>
        <taxon>Pseudomonadati</taxon>
        <taxon>Acidobacteriota</taxon>
        <taxon>Terriglobia</taxon>
        <taxon>Terriglobales</taxon>
        <taxon>Acidobacteriaceae</taxon>
        <taxon>Granulicella</taxon>
    </lineage>
</organism>
<reference evidence="3 4" key="1">
    <citation type="submission" date="2018-11" db="EMBL/GenBank/DDBJ databases">
        <authorList>
            <person name="Mardanov A.V."/>
            <person name="Ravin N.V."/>
            <person name="Dedysh S.N."/>
        </authorList>
    </citation>
    <scope>NUCLEOTIDE SEQUENCE [LARGE SCALE GENOMIC DNA]</scope>
    <source>
        <strain evidence="3 4">AF10</strain>
    </source>
</reference>
<feature type="transmembrane region" description="Helical" evidence="2">
    <location>
        <begin position="285"/>
        <end position="303"/>
    </location>
</feature>
<keyword evidence="2" id="KW-1133">Transmembrane helix</keyword>
<dbReference type="EMBL" id="RDSM01000001">
    <property type="protein sequence ID" value="RXH58922.1"/>
    <property type="molecule type" value="Genomic_DNA"/>
</dbReference>
<accession>A0A4Q0T789</accession>
<feature type="transmembrane region" description="Helical" evidence="2">
    <location>
        <begin position="204"/>
        <end position="225"/>
    </location>
</feature>
<evidence type="ECO:0000313" key="4">
    <source>
        <dbReference type="Proteomes" id="UP000289437"/>
    </source>
</evidence>
<comment type="caution">
    <text evidence="3">The sequence shown here is derived from an EMBL/GenBank/DDBJ whole genome shotgun (WGS) entry which is preliminary data.</text>
</comment>
<reference evidence="4" key="2">
    <citation type="submission" date="2019-02" db="EMBL/GenBank/DDBJ databases">
        <title>Granulicella sibirica sp. nov., a psychrotolerant acidobacterium isolated from an organic soil layer in forested tundra, West Siberia.</title>
        <authorList>
            <person name="Oshkin I.Y."/>
            <person name="Kulichevskaya I.S."/>
            <person name="Rijpstra W.I.C."/>
            <person name="Sinninghe Damste J.S."/>
            <person name="Rakitin A.L."/>
            <person name="Ravin N.V."/>
            <person name="Dedysh S.N."/>
        </authorList>
    </citation>
    <scope>NUCLEOTIDE SEQUENCE [LARGE SCALE GENOMIC DNA]</scope>
    <source>
        <strain evidence="4">AF10</strain>
    </source>
</reference>
<keyword evidence="2" id="KW-0812">Transmembrane</keyword>
<sequence>MHTRESFAGEIRESHSSPEATESGIGGGHLVGRVGPLDLLFFLLTSASLVVLCLVRSRTRLMWSDELLGYGVLTAPSLRDTLAGWYQGADGGGIFFYLFGRIWMEVFHPSALSVRLYSTFSFIGSIGLIWWVARRFYAFAPVAIGVFFVYLTPDVVMWQEVNGRFYGFFMFAAALAVTMTLLTAEKDRLTTVELIGTAAAHALLIGSHILGLVYSASLIVALAVLDLSRRRIRWKLYASALGGWIMLPISAHAILASTSIAEKTFWTTKPRLIDLTYGATLFDQWMIHQLLFAIALFNVGYLMRGRADGHPTGTGFTKSYHPAVFTVVGAIFLAEVVLFAKSRFGISVFADRYLLPIGLALVLLIAEGLSPFFRDSFFAKRSSAWRSAAVAAILLVAFSSRSIRKIPYDFVYPRVGYPERLLNHLPPEKTIVVTFMPTFLLLRAYDPTHHYVYLLDRTYDRSPRASMEDHSLQHLMENWKNAGLAKDDILSFEDILSADNNFTLLTDPSRDIWLKDRLSEPSLSLQPVTSYDEWFQVKVWTVQRRDSHAARQ</sequence>
<gene>
    <name evidence="3" type="ORF">GRAN_2232</name>
</gene>
<name>A0A4Q0T789_9BACT</name>
<keyword evidence="4" id="KW-1185">Reference proteome</keyword>
<feature type="transmembrane region" description="Helical" evidence="2">
    <location>
        <begin position="323"/>
        <end position="341"/>
    </location>
</feature>
<feature type="transmembrane region" description="Helical" evidence="2">
    <location>
        <begin position="114"/>
        <end position="133"/>
    </location>
</feature>
<evidence type="ECO:0008006" key="5">
    <source>
        <dbReference type="Google" id="ProtNLM"/>
    </source>
</evidence>
<dbReference type="AlphaFoldDB" id="A0A4Q0T789"/>
<feature type="region of interest" description="Disordered" evidence="1">
    <location>
        <begin position="1"/>
        <end position="24"/>
    </location>
</feature>
<evidence type="ECO:0000256" key="2">
    <source>
        <dbReference type="SAM" id="Phobius"/>
    </source>
</evidence>
<evidence type="ECO:0000256" key="1">
    <source>
        <dbReference type="SAM" id="MobiDB-lite"/>
    </source>
</evidence>
<feature type="transmembrane region" description="Helical" evidence="2">
    <location>
        <begin position="139"/>
        <end position="158"/>
    </location>
</feature>
<feature type="transmembrane region" description="Helical" evidence="2">
    <location>
        <begin position="237"/>
        <end position="261"/>
    </location>
</feature>